<proteinExistence type="predicted"/>
<evidence type="ECO:0000256" key="1">
    <source>
        <dbReference type="SAM" id="MobiDB-lite"/>
    </source>
</evidence>
<feature type="compositionally biased region" description="Basic and acidic residues" evidence="1">
    <location>
        <begin position="264"/>
        <end position="277"/>
    </location>
</feature>
<feature type="region of interest" description="Disordered" evidence="1">
    <location>
        <begin position="1"/>
        <end position="131"/>
    </location>
</feature>
<evidence type="ECO:0000313" key="2">
    <source>
        <dbReference type="EMBL" id="EEN43852.1"/>
    </source>
</evidence>
<protein>
    <submittedName>
        <fullName evidence="2">Uncharacterized protein</fullName>
    </submittedName>
</protein>
<name>C3ZUC4_BRAFL</name>
<sequence length="415" mass="44083">MDQPGSEDALVARRAGVTVAPGDALGVSTGTAPSTREPPPPKSVATVNWECAAVPQTHGSLSAELPTTPDRCFPSTPEPSPRGNGPALSRPTRLPSRRTAGSRTAKTARRTRTQTEGASRRRLGPWLTRALPPRRPAPALLPDALGTAVLARRNGGTAAFLAGCRPPAALAGSGSLVANTWPILNVLRHACNTVRVGTVHSGPVCRYFVCQCGHMDLPDTAASFSRALTARELHHRDISRLEPETQTARPRLTARPVQSPLAPPEREKSPDHPDFSLRGHVPRTPTVTADPSRTRQPPAETRQALRKAELVKKRPLSQALGHQRHQPTLEESLPASPPTGHYRAALLGVPATAPAGESPRSRSATGPINIGGVLTGESACRALPSDLALRAGHCPRRRVSAVLIGNGPDQHWRHT</sequence>
<organism>
    <name type="scientific">Branchiostoma floridae</name>
    <name type="common">Florida lancelet</name>
    <name type="synonym">Amphioxus</name>
    <dbReference type="NCBI Taxonomy" id="7739"/>
    <lineage>
        <taxon>Eukaryota</taxon>
        <taxon>Metazoa</taxon>
        <taxon>Chordata</taxon>
        <taxon>Cephalochordata</taxon>
        <taxon>Leptocardii</taxon>
        <taxon>Amphioxiformes</taxon>
        <taxon>Branchiostomatidae</taxon>
        <taxon>Branchiostoma</taxon>
    </lineage>
</organism>
<feature type="compositionally biased region" description="Polar residues" evidence="1">
    <location>
        <begin position="285"/>
        <end position="295"/>
    </location>
</feature>
<feature type="region of interest" description="Disordered" evidence="1">
    <location>
        <begin position="237"/>
        <end position="336"/>
    </location>
</feature>
<gene>
    <name evidence="2" type="ORF">BRAFLDRAFT_94096</name>
</gene>
<dbReference type="InParanoid" id="C3ZUC4"/>
<accession>C3ZUC4</accession>
<dbReference type="AlphaFoldDB" id="C3ZUC4"/>
<dbReference type="EMBL" id="GG666682">
    <property type="protein sequence ID" value="EEN43852.1"/>
    <property type="molecule type" value="Genomic_DNA"/>
</dbReference>
<reference evidence="2" key="1">
    <citation type="journal article" date="2008" name="Nature">
        <title>The amphioxus genome and the evolution of the chordate karyotype.</title>
        <authorList>
            <consortium name="US DOE Joint Genome Institute (JGI-PGF)"/>
            <person name="Putnam N.H."/>
            <person name="Butts T."/>
            <person name="Ferrier D.E.K."/>
            <person name="Furlong R.F."/>
            <person name="Hellsten U."/>
            <person name="Kawashima T."/>
            <person name="Robinson-Rechavi M."/>
            <person name="Shoguchi E."/>
            <person name="Terry A."/>
            <person name="Yu J.-K."/>
            <person name="Benito-Gutierrez E.L."/>
            <person name="Dubchak I."/>
            <person name="Garcia-Fernandez J."/>
            <person name="Gibson-Brown J.J."/>
            <person name="Grigoriev I.V."/>
            <person name="Horton A.C."/>
            <person name="de Jong P.J."/>
            <person name="Jurka J."/>
            <person name="Kapitonov V.V."/>
            <person name="Kohara Y."/>
            <person name="Kuroki Y."/>
            <person name="Lindquist E."/>
            <person name="Lucas S."/>
            <person name="Osoegawa K."/>
            <person name="Pennacchio L.A."/>
            <person name="Salamov A.A."/>
            <person name="Satou Y."/>
            <person name="Sauka-Spengler T."/>
            <person name="Schmutz J."/>
            <person name="Shin-I T."/>
            <person name="Toyoda A."/>
            <person name="Bronner-Fraser M."/>
            <person name="Fujiyama A."/>
            <person name="Holland L.Z."/>
            <person name="Holland P.W.H."/>
            <person name="Satoh N."/>
            <person name="Rokhsar D.S."/>
        </authorList>
    </citation>
    <scope>NUCLEOTIDE SEQUENCE [LARGE SCALE GENOMIC DNA]</scope>
    <source>
        <strain evidence="2">S238N-H82</strain>
        <tissue evidence="2">Testes</tissue>
    </source>
</reference>